<dbReference type="Proteomes" id="UP000234681">
    <property type="component" value="Chromosome 6"/>
</dbReference>
<name>A6JE65_RAT</name>
<proteinExistence type="predicted"/>
<evidence type="ECO:0000313" key="2">
    <source>
        <dbReference type="Proteomes" id="UP000234681"/>
    </source>
</evidence>
<dbReference type="EMBL" id="CH473982">
    <property type="protein sequence ID" value="EDL81608.1"/>
    <property type="molecule type" value="Genomic_DNA"/>
</dbReference>
<accession>A6JE65</accession>
<gene>
    <name evidence="1" type="ORF">rCG_20918</name>
</gene>
<sequence length="38" mass="4121">MESSLASTVSLQLSASVHPHTRCLLHLLCHHGLVSLEL</sequence>
<protein>
    <submittedName>
        <fullName evidence="1">RCG20918, isoform CRA_a</fullName>
    </submittedName>
</protein>
<dbReference type="AlphaFoldDB" id="A6JE65"/>
<reference evidence="2" key="1">
    <citation type="submission" date="2005-09" db="EMBL/GenBank/DDBJ databases">
        <authorList>
            <person name="Mural R.J."/>
            <person name="Li P.W."/>
            <person name="Adams M.D."/>
            <person name="Amanatides P.G."/>
            <person name="Baden-Tillson H."/>
            <person name="Barnstead M."/>
            <person name="Chin S.H."/>
            <person name="Dew I."/>
            <person name="Evans C.A."/>
            <person name="Ferriera S."/>
            <person name="Flanigan M."/>
            <person name="Fosler C."/>
            <person name="Glodek A."/>
            <person name="Gu Z."/>
            <person name="Holt R.A."/>
            <person name="Jennings D."/>
            <person name="Kraft C.L."/>
            <person name="Lu F."/>
            <person name="Nguyen T."/>
            <person name="Nusskern D.R."/>
            <person name="Pfannkoch C.M."/>
            <person name="Sitter C."/>
            <person name="Sutton G.G."/>
            <person name="Venter J.C."/>
            <person name="Wang Z."/>
            <person name="Woodage T."/>
            <person name="Zheng X.H."/>
            <person name="Zhong F."/>
        </authorList>
    </citation>
    <scope>NUCLEOTIDE SEQUENCE [LARGE SCALE GENOMIC DNA]</scope>
    <source>
        <strain>BN</strain>
        <strain evidence="2">Sprague-Dawley</strain>
    </source>
</reference>
<organism evidence="1 2">
    <name type="scientific">Rattus norvegicus</name>
    <name type="common">Rat</name>
    <dbReference type="NCBI Taxonomy" id="10116"/>
    <lineage>
        <taxon>Eukaryota</taxon>
        <taxon>Metazoa</taxon>
        <taxon>Chordata</taxon>
        <taxon>Craniata</taxon>
        <taxon>Vertebrata</taxon>
        <taxon>Euteleostomi</taxon>
        <taxon>Mammalia</taxon>
        <taxon>Eutheria</taxon>
        <taxon>Euarchontoglires</taxon>
        <taxon>Glires</taxon>
        <taxon>Rodentia</taxon>
        <taxon>Myomorpha</taxon>
        <taxon>Muroidea</taxon>
        <taxon>Muridae</taxon>
        <taxon>Murinae</taxon>
        <taxon>Rattus</taxon>
    </lineage>
</organism>
<evidence type="ECO:0000313" key="1">
    <source>
        <dbReference type="EMBL" id="EDL81608.1"/>
    </source>
</evidence>